<proteinExistence type="predicted"/>
<evidence type="ECO:0000313" key="2">
    <source>
        <dbReference type="Proteomes" id="UP000265955"/>
    </source>
</evidence>
<gene>
    <name evidence="1" type="ORF">D3871_16635</name>
</gene>
<keyword evidence="2" id="KW-1185">Reference proteome</keyword>
<accession>A0A3A3FN47</accession>
<reference evidence="2" key="1">
    <citation type="submission" date="2018-09" db="EMBL/GenBank/DDBJ databases">
        <authorList>
            <person name="Zhu H."/>
        </authorList>
    </citation>
    <scope>NUCLEOTIDE SEQUENCE [LARGE SCALE GENOMIC DNA]</scope>
    <source>
        <strain evidence="2">K1R23-30</strain>
    </source>
</reference>
<evidence type="ECO:0000313" key="1">
    <source>
        <dbReference type="EMBL" id="RJF95089.1"/>
    </source>
</evidence>
<dbReference type="EMBL" id="QYUO01000002">
    <property type="protein sequence ID" value="RJF95089.1"/>
    <property type="molecule type" value="Genomic_DNA"/>
</dbReference>
<organism evidence="1 2">
    <name type="scientific">Noviherbaspirillum saxi</name>
    <dbReference type="NCBI Taxonomy" id="2320863"/>
    <lineage>
        <taxon>Bacteria</taxon>
        <taxon>Pseudomonadati</taxon>
        <taxon>Pseudomonadota</taxon>
        <taxon>Betaproteobacteria</taxon>
        <taxon>Burkholderiales</taxon>
        <taxon>Oxalobacteraceae</taxon>
        <taxon>Noviherbaspirillum</taxon>
    </lineage>
</organism>
<protein>
    <submittedName>
        <fullName evidence="1">Uncharacterized protein</fullName>
    </submittedName>
</protein>
<name>A0A3A3FN47_9BURK</name>
<dbReference type="AlphaFoldDB" id="A0A3A3FN47"/>
<comment type="caution">
    <text evidence="1">The sequence shown here is derived from an EMBL/GenBank/DDBJ whole genome shotgun (WGS) entry which is preliminary data.</text>
</comment>
<sequence length="91" mass="10536">MNNWRQVFRDGAVSGSIASVISTSVLSARGRQENGTPYAPTNAISHWFRFMRHSASSWRCVELQHQRCNRRGRFLLPYLMCDYSLHYGKGR</sequence>
<dbReference type="Proteomes" id="UP000265955">
    <property type="component" value="Unassembled WGS sequence"/>
</dbReference>